<dbReference type="Proteomes" id="UP001244297">
    <property type="component" value="Unassembled WGS sequence"/>
</dbReference>
<protein>
    <submittedName>
        <fullName evidence="1">Uncharacterized protein</fullName>
    </submittedName>
</protein>
<name>A0ABT8AIF7_9HYPH</name>
<reference evidence="2" key="1">
    <citation type="journal article" date="2019" name="Int. J. Syst. Evol. Microbiol.">
        <title>The Global Catalogue of Microorganisms (GCM) 10K type strain sequencing project: providing services to taxonomists for standard genome sequencing and annotation.</title>
        <authorList>
            <consortium name="The Broad Institute Genomics Platform"/>
            <consortium name="The Broad Institute Genome Sequencing Center for Infectious Disease"/>
            <person name="Wu L."/>
            <person name="Ma J."/>
        </authorList>
    </citation>
    <scope>NUCLEOTIDE SEQUENCE [LARGE SCALE GENOMIC DNA]</scope>
    <source>
        <strain evidence="2">CECT 7806</strain>
    </source>
</reference>
<dbReference type="RefSeq" id="WP_238293653.1">
    <property type="nucleotide sequence ID" value="NZ_BPQS01000074.1"/>
</dbReference>
<keyword evidence="2" id="KW-1185">Reference proteome</keyword>
<dbReference type="EMBL" id="JAUFPT010000003">
    <property type="protein sequence ID" value="MDN3569293.1"/>
    <property type="molecule type" value="Genomic_DNA"/>
</dbReference>
<gene>
    <name evidence="1" type="ORF">QWZ18_01485</name>
</gene>
<comment type="caution">
    <text evidence="1">The sequence shown here is derived from an EMBL/GenBank/DDBJ whole genome shotgun (WGS) entry which is preliminary data.</text>
</comment>
<evidence type="ECO:0000313" key="1">
    <source>
        <dbReference type="EMBL" id="MDN3569293.1"/>
    </source>
</evidence>
<accession>A0ABT8AIF7</accession>
<evidence type="ECO:0000313" key="2">
    <source>
        <dbReference type="Proteomes" id="UP001244297"/>
    </source>
</evidence>
<proteinExistence type="predicted"/>
<sequence>MIAAVIFMAVAAVRAQTAYLQQFDDPDHAEPYTRSALRMAAAGATCFVVAKMAS</sequence>
<organism evidence="1 2">
    <name type="scientific">Methylobacterium longum</name>
    <dbReference type="NCBI Taxonomy" id="767694"/>
    <lineage>
        <taxon>Bacteria</taxon>
        <taxon>Pseudomonadati</taxon>
        <taxon>Pseudomonadota</taxon>
        <taxon>Alphaproteobacteria</taxon>
        <taxon>Hyphomicrobiales</taxon>
        <taxon>Methylobacteriaceae</taxon>
        <taxon>Methylobacterium</taxon>
    </lineage>
</organism>